<dbReference type="NCBIfam" id="TIGR00096">
    <property type="entry name" value="16S rRNA (cytidine(1402)-2'-O)-methyltransferase"/>
    <property type="match status" value="1"/>
</dbReference>
<dbReference type="FunFam" id="3.40.1010.10:FF:000007">
    <property type="entry name" value="Ribosomal RNA small subunit methyltransferase I"/>
    <property type="match status" value="1"/>
</dbReference>
<dbReference type="CDD" id="cd11648">
    <property type="entry name" value="RsmI"/>
    <property type="match status" value="1"/>
</dbReference>
<dbReference type="InterPro" id="IPR014776">
    <property type="entry name" value="4pyrrole_Mease_sub2"/>
</dbReference>
<evidence type="ECO:0000313" key="9">
    <source>
        <dbReference type="EMBL" id="OYD14451.1"/>
    </source>
</evidence>
<dbReference type="Gene3D" id="3.30.950.10">
    <property type="entry name" value="Methyltransferase, Cobalt-precorrin-4 Transmethylase, Domain 2"/>
    <property type="match status" value="1"/>
</dbReference>
<comment type="similarity">
    <text evidence="6">Belongs to the methyltransferase superfamily. RsmI family.</text>
</comment>
<dbReference type="GO" id="GO:0005737">
    <property type="term" value="C:cytoplasm"/>
    <property type="evidence" value="ECO:0007669"/>
    <property type="project" value="UniProtKB-SubCell"/>
</dbReference>
<reference evidence="8 10" key="1">
    <citation type="submission" date="2017-07" db="EMBL/GenBank/DDBJ databases">
        <title>Recovery of genomes from metagenomes via a dereplication, aggregation, and scoring strategy.</title>
        <authorList>
            <person name="Sieber C.M."/>
            <person name="Probst A.J."/>
            <person name="Sharrar A."/>
            <person name="Thomas B.C."/>
            <person name="Hess M."/>
            <person name="Tringe S.G."/>
            <person name="Banfield J.F."/>
        </authorList>
    </citation>
    <scope>NUCLEOTIDE SEQUENCE [LARGE SCALE GENOMIC DNA]</scope>
    <source>
        <strain evidence="8">JGI_Cruoil_03_44_89</strain>
    </source>
</reference>
<keyword evidence="5 6" id="KW-0949">S-adenosyl-L-methionine</keyword>
<dbReference type="PANTHER" id="PTHR46111">
    <property type="entry name" value="RIBOSOMAL RNA SMALL SUBUNIT METHYLTRANSFERASE I"/>
    <property type="match status" value="1"/>
</dbReference>
<name>A0A235BNQ4_UNCW3</name>
<dbReference type="HAMAP" id="MF_01877">
    <property type="entry name" value="16SrRNA_methyltr_I"/>
    <property type="match status" value="1"/>
</dbReference>
<protein>
    <recommendedName>
        <fullName evidence="6">Ribosomal RNA small subunit methyltransferase I</fullName>
        <ecNumber evidence="6">2.1.1.198</ecNumber>
    </recommendedName>
    <alternativeName>
        <fullName evidence="6">16S rRNA 2'-O-ribose C1402 methyltransferase</fullName>
    </alternativeName>
    <alternativeName>
        <fullName evidence="6">rRNA (cytidine-2'-O-)-methyltransferase RsmI</fullName>
    </alternativeName>
</protein>
<keyword evidence="4 6" id="KW-0808">Transferase</keyword>
<dbReference type="InterPro" id="IPR014777">
    <property type="entry name" value="4pyrrole_Mease_sub1"/>
</dbReference>
<accession>A0A235BNQ4</accession>
<evidence type="ECO:0000313" key="10">
    <source>
        <dbReference type="Proteomes" id="UP000215215"/>
    </source>
</evidence>
<evidence type="ECO:0000256" key="4">
    <source>
        <dbReference type="ARBA" id="ARBA00022679"/>
    </source>
</evidence>
<dbReference type="FunFam" id="3.30.950.10:FF:000002">
    <property type="entry name" value="Ribosomal RNA small subunit methyltransferase I"/>
    <property type="match status" value="1"/>
</dbReference>
<evidence type="ECO:0000256" key="1">
    <source>
        <dbReference type="ARBA" id="ARBA00022490"/>
    </source>
</evidence>
<feature type="domain" description="Tetrapyrrole methylase" evidence="7">
    <location>
        <begin position="5"/>
        <end position="203"/>
    </location>
</feature>
<dbReference type="GO" id="GO:0070677">
    <property type="term" value="F:rRNA (cytosine-2'-O-)-methyltransferase activity"/>
    <property type="evidence" value="ECO:0007669"/>
    <property type="project" value="UniProtKB-UniRule"/>
</dbReference>
<evidence type="ECO:0000313" key="8">
    <source>
        <dbReference type="EMBL" id="OYD14133.1"/>
    </source>
</evidence>
<dbReference type="SUPFAM" id="SSF53790">
    <property type="entry name" value="Tetrapyrrole methylase"/>
    <property type="match status" value="1"/>
</dbReference>
<dbReference type="EMBL" id="NOZQ01000182">
    <property type="protein sequence ID" value="OYD14451.1"/>
    <property type="molecule type" value="Genomic_DNA"/>
</dbReference>
<dbReference type="InterPro" id="IPR000878">
    <property type="entry name" value="4pyrrol_Mease"/>
</dbReference>
<dbReference type="InterPro" id="IPR008189">
    <property type="entry name" value="rRNA_ssu_MeTfrase_I"/>
</dbReference>
<organism evidence="8 10">
    <name type="scientific">candidate division WOR-3 bacterium JGI_Cruoil_03_44_89</name>
    <dbReference type="NCBI Taxonomy" id="1973748"/>
    <lineage>
        <taxon>Bacteria</taxon>
        <taxon>Bacteria division WOR-3</taxon>
    </lineage>
</organism>
<dbReference type="Gene3D" id="3.40.1010.10">
    <property type="entry name" value="Cobalt-precorrin-4 Transmethylase, Domain 1"/>
    <property type="match status" value="1"/>
</dbReference>
<comment type="caution">
    <text evidence="8">The sequence shown here is derived from an EMBL/GenBank/DDBJ whole genome shotgun (WGS) entry which is preliminary data.</text>
</comment>
<evidence type="ECO:0000256" key="6">
    <source>
        <dbReference type="HAMAP-Rule" id="MF_01877"/>
    </source>
</evidence>
<dbReference type="InterPro" id="IPR035996">
    <property type="entry name" value="4pyrrol_Methylase_sf"/>
</dbReference>
<proteinExistence type="inferred from homology"/>
<dbReference type="Proteomes" id="UP000215215">
    <property type="component" value="Unassembled WGS sequence"/>
</dbReference>
<dbReference type="EC" id="2.1.1.198" evidence="6"/>
<dbReference type="PIRSF" id="PIRSF005917">
    <property type="entry name" value="MTase_YraL"/>
    <property type="match status" value="1"/>
</dbReference>
<comment type="subcellular location">
    <subcellularLocation>
        <location evidence="6">Cytoplasm</location>
    </subcellularLocation>
</comment>
<sequence>MQPALYLVSTPIGNLKDITLRAIEILKDVNIIASEDTRKTRILLSTYNIKKPLVSYYEHNKELRTPKIISRIKSGQSVALVTDSGTPGIQDPGFYLVREAIGNGIDVIPIPGPSAFVSALVSSGFPTDRFSFEGFLSRRRGRRRKRLQEITDYRGSLIFYESPHRLLAYLEDVLKVLGNRRIAVARELTKKFEEINRGTVEEMIKYFTENSPRGEFVIVVEGNTDGYRTIQE</sequence>
<dbReference type="AlphaFoldDB" id="A0A235BNQ4"/>
<dbReference type="EMBL" id="NOZQ01000203">
    <property type="protein sequence ID" value="OYD14133.1"/>
    <property type="molecule type" value="Genomic_DNA"/>
</dbReference>
<evidence type="ECO:0000256" key="2">
    <source>
        <dbReference type="ARBA" id="ARBA00022552"/>
    </source>
</evidence>
<evidence type="ECO:0000256" key="3">
    <source>
        <dbReference type="ARBA" id="ARBA00022603"/>
    </source>
</evidence>
<keyword evidence="3 6" id="KW-0489">Methyltransferase</keyword>
<keyword evidence="2 6" id="KW-0698">rRNA processing</keyword>
<keyword evidence="1 6" id="KW-0963">Cytoplasm</keyword>
<evidence type="ECO:0000259" key="7">
    <source>
        <dbReference type="Pfam" id="PF00590"/>
    </source>
</evidence>
<dbReference type="PANTHER" id="PTHR46111:SF1">
    <property type="entry name" value="RIBOSOMAL RNA SMALL SUBUNIT METHYLTRANSFERASE I"/>
    <property type="match status" value="1"/>
</dbReference>
<comment type="function">
    <text evidence="6">Catalyzes the 2'-O-methylation of the ribose of cytidine 1402 (C1402) in 16S rRNA.</text>
</comment>
<dbReference type="Pfam" id="PF00590">
    <property type="entry name" value="TP_methylase"/>
    <property type="match status" value="1"/>
</dbReference>
<evidence type="ECO:0000256" key="5">
    <source>
        <dbReference type="ARBA" id="ARBA00022691"/>
    </source>
</evidence>
<comment type="catalytic activity">
    <reaction evidence="6">
        <text>cytidine(1402) in 16S rRNA + S-adenosyl-L-methionine = 2'-O-methylcytidine(1402) in 16S rRNA + S-adenosyl-L-homocysteine + H(+)</text>
        <dbReference type="Rhea" id="RHEA:42924"/>
        <dbReference type="Rhea" id="RHEA-COMP:10285"/>
        <dbReference type="Rhea" id="RHEA-COMP:10286"/>
        <dbReference type="ChEBI" id="CHEBI:15378"/>
        <dbReference type="ChEBI" id="CHEBI:57856"/>
        <dbReference type="ChEBI" id="CHEBI:59789"/>
        <dbReference type="ChEBI" id="CHEBI:74495"/>
        <dbReference type="ChEBI" id="CHEBI:82748"/>
        <dbReference type="EC" id="2.1.1.198"/>
    </reaction>
</comment>
<gene>
    <name evidence="6 8" type="primary">rsmI</name>
    <name evidence="9" type="ORF">CH333_07905</name>
    <name evidence="8" type="ORF">CH333_08920</name>
</gene>